<comment type="caution">
    <text evidence="2">The sequence shown here is derived from an EMBL/GenBank/DDBJ whole genome shotgun (WGS) entry which is preliminary data.</text>
</comment>
<name>A0ABT3QFL8_9PROT</name>
<dbReference type="Proteomes" id="UP001301152">
    <property type="component" value="Unassembled WGS sequence"/>
</dbReference>
<reference evidence="2 3" key="1">
    <citation type="submission" date="2022-11" db="EMBL/GenBank/DDBJ databases">
        <title>Genome sequencing of Acetobacter type strain.</title>
        <authorList>
            <person name="Heo J."/>
            <person name="Lee D."/>
            <person name="Han B.-H."/>
            <person name="Hong S.-B."/>
            <person name="Kwon S.-W."/>
        </authorList>
    </citation>
    <scope>NUCLEOTIDE SEQUENCE [LARGE SCALE GENOMIC DNA]</scope>
    <source>
        <strain evidence="2 3">KACC 21253</strain>
    </source>
</reference>
<dbReference type="EMBL" id="JAPIUZ010000004">
    <property type="protein sequence ID" value="MCX2564085.1"/>
    <property type="molecule type" value="Genomic_DNA"/>
</dbReference>
<sequence>MMRKVMLLGGCLMITGCSGFGKFVSDTATLPGANPNAPLGSDLNMRRVKGYGASEAPILTQGGNVWPGPPSPMPTLEDVEKDRIGTALGATSSADEMLPDGGEINLDTSSKVAPSAKLPDAEPDAASKFGAKRSNASAIQIPNGDGTVTIIRPDGSVYTIKASAAPAATH</sequence>
<keyword evidence="3" id="KW-1185">Reference proteome</keyword>
<accession>A0ABT3QFL8</accession>
<evidence type="ECO:0000313" key="2">
    <source>
        <dbReference type="EMBL" id="MCX2564085.1"/>
    </source>
</evidence>
<dbReference type="PROSITE" id="PS51257">
    <property type="entry name" value="PROKAR_LIPOPROTEIN"/>
    <property type="match status" value="1"/>
</dbReference>
<feature type="region of interest" description="Disordered" evidence="1">
    <location>
        <begin position="58"/>
        <end position="77"/>
    </location>
</feature>
<organism evidence="2 3">
    <name type="scientific">Acetobacter thailandicus</name>
    <dbReference type="NCBI Taxonomy" id="1502842"/>
    <lineage>
        <taxon>Bacteria</taxon>
        <taxon>Pseudomonadati</taxon>
        <taxon>Pseudomonadota</taxon>
        <taxon>Alphaproteobacteria</taxon>
        <taxon>Acetobacterales</taxon>
        <taxon>Acetobacteraceae</taxon>
        <taxon>Acetobacter</taxon>
    </lineage>
</organism>
<evidence type="ECO:0000256" key="1">
    <source>
        <dbReference type="SAM" id="MobiDB-lite"/>
    </source>
</evidence>
<dbReference type="RefSeq" id="WP_233133310.1">
    <property type="nucleotide sequence ID" value="NZ_JAERKX010000002.1"/>
</dbReference>
<evidence type="ECO:0000313" key="3">
    <source>
        <dbReference type="Proteomes" id="UP001301152"/>
    </source>
</evidence>
<evidence type="ECO:0008006" key="4">
    <source>
        <dbReference type="Google" id="ProtNLM"/>
    </source>
</evidence>
<protein>
    <recommendedName>
        <fullName evidence="4">Lipoprotein</fullName>
    </recommendedName>
</protein>
<gene>
    <name evidence="2" type="ORF">OQ497_08945</name>
</gene>
<proteinExistence type="predicted"/>